<keyword evidence="1" id="KW-1133">Transmembrane helix</keyword>
<accession>A0A5J4QKR0</accession>
<protein>
    <submittedName>
        <fullName evidence="2">Uncharacterized protein</fullName>
    </submittedName>
</protein>
<dbReference type="EMBL" id="SNRY01003184">
    <property type="protein sequence ID" value="KAA6321899.1"/>
    <property type="molecule type" value="Genomic_DNA"/>
</dbReference>
<proteinExistence type="predicted"/>
<keyword evidence="1" id="KW-0812">Transmembrane</keyword>
<reference evidence="2" key="1">
    <citation type="submission" date="2019-03" db="EMBL/GenBank/DDBJ databases">
        <title>Single cell metagenomics reveals metabolic interactions within the superorganism composed of flagellate Streblomastix strix and complex community of Bacteroidetes bacteria on its surface.</title>
        <authorList>
            <person name="Treitli S.C."/>
            <person name="Kolisko M."/>
            <person name="Husnik F."/>
            <person name="Keeling P."/>
            <person name="Hampl V."/>
        </authorList>
    </citation>
    <scope>NUCLEOTIDE SEQUENCE</scope>
    <source>
        <strain evidence="2">STM</strain>
    </source>
</reference>
<feature type="transmembrane region" description="Helical" evidence="1">
    <location>
        <begin position="12"/>
        <end position="29"/>
    </location>
</feature>
<comment type="caution">
    <text evidence="2">The sequence shown here is derived from an EMBL/GenBank/DDBJ whole genome shotgun (WGS) entry which is preliminary data.</text>
</comment>
<evidence type="ECO:0000256" key="1">
    <source>
        <dbReference type="SAM" id="Phobius"/>
    </source>
</evidence>
<keyword evidence="1" id="KW-0472">Membrane</keyword>
<evidence type="ECO:0000313" key="2">
    <source>
        <dbReference type="EMBL" id="KAA6321899.1"/>
    </source>
</evidence>
<sequence length="343" mass="40716">MKNFLTNLKHFAIIGFIPLFLLFIVYLILDPFKVIKSYDTFYDINAKGRVGLNKDYISTTTFIKNYKKQNYDSFVFGSSRSMVYQISDWRKYLSPQSHCFHFNASSEILYGLQKKIEYIDSKGIEIKNALLVLDHSTFEKESNSGHLWIISPALVGNSNILNFHFTFFKAFLSPKFLYAYLDFVISGKIKPYMTKNHLLEGGTLNYDVSSNEHRWYDFSENMINNNESAYYTKERLSVFYKRDTLLKYSPISIRENQKKMLNDIQRIFNKHKTNYRIVISPLYDQLKLNKTDLEYLENVFGKDNVFDFSGINTFTQDYTNYYEDSHYRPHVARKIMEKIYEHE</sequence>
<name>A0A5J4QKR0_9ZZZZ</name>
<organism evidence="2">
    <name type="scientific">termite gut metagenome</name>
    <dbReference type="NCBI Taxonomy" id="433724"/>
    <lineage>
        <taxon>unclassified sequences</taxon>
        <taxon>metagenomes</taxon>
        <taxon>organismal metagenomes</taxon>
    </lineage>
</organism>
<gene>
    <name evidence="2" type="ORF">EZS27_028503</name>
</gene>
<dbReference type="AlphaFoldDB" id="A0A5J4QKR0"/>